<dbReference type="Gene3D" id="3.30.930.10">
    <property type="entry name" value="Bira Bifunctional Protein, Domain 2"/>
    <property type="match status" value="1"/>
</dbReference>
<evidence type="ECO:0000256" key="12">
    <source>
        <dbReference type="SAM" id="Coils"/>
    </source>
</evidence>
<dbReference type="SMART" id="SM00863">
    <property type="entry name" value="tRNA_SAD"/>
    <property type="match status" value="1"/>
</dbReference>
<evidence type="ECO:0000259" key="13">
    <source>
        <dbReference type="PROSITE" id="PS50860"/>
    </source>
</evidence>
<evidence type="ECO:0000256" key="8">
    <source>
        <dbReference type="ARBA" id="ARBA00022884"/>
    </source>
</evidence>
<dbReference type="SUPFAM" id="SSF55186">
    <property type="entry name" value="ThrRS/AlaRS common domain"/>
    <property type="match status" value="1"/>
</dbReference>
<dbReference type="InterPro" id="IPR018164">
    <property type="entry name" value="Ala-tRNA-synth_IIc_N"/>
</dbReference>
<feature type="binding site" evidence="11">
    <location>
        <position position="684"/>
    </location>
    <ligand>
        <name>Zn(2+)</name>
        <dbReference type="ChEBI" id="CHEBI:29105"/>
    </ligand>
</feature>
<dbReference type="Pfam" id="PF02272">
    <property type="entry name" value="DHHA1"/>
    <property type="match status" value="1"/>
</dbReference>
<comment type="catalytic activity">
    <reaction evidence="11">
        <text>tRNA(Ala) + L-alanine + ATP = L-alanyl-tRNA(Ala) + AMP + diphosphate</text>
        <dbReference type="Rhea" id="RHEA:12540"/>
        <dbReference type="Rhea" id="RHEA-COMP:9657"/>
        <dbReference type="Rhea" id="RHEA-COMP:9923"/>
        <dbReference type="ChEBI" id="CHEBI:30616"/>
        <dbReference type="ChEBI" id="CHEBI:33019"/>
        <dbReference type="ChEBI" id="CHEBI:57972"/>
        <dbReference type="ChEBI" id="CHEBI:78442"/>
        <dbReference type="ChEBI" id="CHEBI:78497"/>
        <dbReference type="ChEBI" id="CHEBI:456215"/>
        <dbReference type="EC" id="6.1.1.7"/>
    </reaction>
</comment>
<dbReference type="PANTHER" id="PTHR11777">
    <property type="entry name" value="ALANYL-TRNA SYNTHETASE"/>
    <property type="match status" value="1"/>
</dbReference>
<feature type="binding site" evidence="11">
    <location>
        <position position="680"/>
    </location>
    <ligand>
        <name>Zn(2+)</name>
        <dbReference type="ChEBI" id="CHEBI:29105"/>
    </ligand>
</feature>
<comment type="domain">
    <text evidence="11">Consists of three domains; the N-terminal catalytic domain, the editing domain and the C-terminal C-Ala domain. The editing domain removes incorrectly charged amino acids, while the C-Ala domain, along with tRNA(Ala), serves as a bridge to cooperatively bring together the editing and aminoacylation centers thus stimulating deacylation of misacylated tRNAs.</text>
</comment>
<dbReference type="Proteomes" id="UP001414441">
    <property type="component" value="Unassembled WGS sequence"/>
</dbReference>
<dbReference type="Gene3D" id="6.10.250.550">
    <property type="match status" value="1"/>
</dbReference>
<dbReference type="EC" id="6.1.1.7" evidence="11"/>
<evidence type="ECO:0000256" key="5">
    <source>
        <dbReference type="ARBA" id="ARBA00022741"/>
    </source>
</evidence>
<dbReference type="Gene3D" id="3.10.310.40">
    <property type="match status" value="1"/>
</dbReference>
<evidence type="ECO:0000313" key="14">
    <source>
        <dbReference type="EMBL" id="MEN8624572.1"/>
    </source>
</evidence>
<dbReference type="NCBIfam" id="TIGR00344">
    <property type="entry name" value="alaS"/>
    <property type="match status" value="1"/>
</dbReference>
<evidence type="ECO:0000256" key="4">
    <source>
        <dbReference type="ARBA" id="ARBA00022723"/>
    </source>
</evidence>
<dbReference type="SUPFAM" id="SSF101353">
    <property type="entry name" value="Putative anticodon-binding domain of alanyl-tRNA synthetase (AlaRS)"/>
    <property type="match status" value="1"/>
</dbReference>
<dbReference type="GO" id="GO:0004813">
    <property type="term" value="F:alanine-tRNA ligase activity"/>
    <property type="evidence" value="ECO:0007669"/>
    <property type="project" value="UniProtKB-EC"/>
</dbReference>
<dbReference type="EMBL" id="JBDLOB010000001">
    <property type="protein sequence ID" value="MEN8624572.1"/>
    <property type="molecule type" value="Genomic_DNA"/>
</dbReference>
<keyword evidence="4 11" id="KW-0479">Metal-binding</keyword>
<name>A0ABV0D1L8_9GAMM</name>
<keyword evidence="15" id="KW-1185">Reference proteome</keyword>
<comment type="function">
    <text evidence="11">Catalyzes the attachment of alanine to tRNA(Ala) in a two-step reaction: alanine is first activated by ATP to form Ala-AMP and then transferred to the acceptor end of tRNA(Ala). Also edits incorrectly charged Ser-tRNA(Ala) and Gly-tRNA(Ala) via its editing domain.</text>
</comment>
<evidence type="ECO:0000256" key="2">
    <source>
        <dbReference type="ARBA" id="ARBA00022555"/>
    </source>
</evidence>
<proteinExistence type="inferred from homology"/>
<feature type="coiled-coil region" evidence="12">
    <location>
        <begin position="746"/>
        <end position="773"/>
    </location>
</feature>
<comment type="similarity">
    <text evidence="1 11">Belongs to the class-II aminoacyl-tRNA synthetase family.</text>
</comment>
<reference evidence="14 15" key="1">
    <citation type="submission" date="2024-05" db="EMBL/GenBank/DDBJ databases">
        <title>Genome sequencing of Marine Estuary Bacteria, Pseudoalteromonas distincta strain FA, Psychrobacter proteolyticus strain EA, and Shewanella baltica strain CA.</title>
        <authorList>
            <person name="Dieffenbach S.A."/>
            <person name="Maclea K.S."/>
        </authorList>
    </citation>
    <scope>NUCLEOTIDE SEQUENCE [LARGE SCALE GENOMIC DNA]</scope>
    <source>
        <strain evidence="14 15">EA</strain>
    </source>
</reference>
<evidence type="ECO:0000256" key="7">
    <source>
        <dbReference type="ARBA" id="ARBA00022840"/>
    </source>
</evidence>
<dbReference type="Pfam" id="PF01411">
    <property type="entry name" value="tRNA-synt_2c"/>
    <property type="match status" value="1"/>
</dbReference>
<dbReference type="PANTHER" id="PTHR11777:SF9">
    <property type="entry name" value="ALANINE--TRNA LIGASE, CYTOPLASMIC"/>
    <property type="match status" value="1"/>
</dbReference>
<evidence type="ECO:0000256" key="3">
    <source>
        <dbReference type="ARBA" id="ARBA00022598"/>
    </source>
</evidence>
<dbReference type="InterPro" id="IPR050058">
    <property type="entry name" value="Ala-tRNA_ligase"/>
</dbReference>
<sequence length="890" mass="97360">MSQPFRSADIRQAFIDFFISKQHTQVSSSSLIPHNDPTLLFTNAGMNQFKETFLGMEPRDYTRAVTSQKCVRAGGKHNDLDNVGYTARHHTFFEMLGNFSFGDYFKQAGIEYIWEFLTSDKWLAIDKNRLYVTIYETDDEAFEIWNKNIGIPSERIIRIGDNKGAPYASDNFWTMGDTGPCGPCTEVFYDHGADIEGGLPGTPEEDGDRYIEIWNCVFMQFNRQKDGTLLPLPAPSVDTGMGLERISAIMQGVHGNYEIDLFVHLMDAAAEILEINNEQQSSLKVIADHIRAVAFLIADGVTPSNEGRGYVLRRVIRRAVRHGNKLGADSEFFYKMVAPLVAEMGSAYPELQDKQSVIESAIQKEEAQFAKTLAQGLRLLASELEGLQDGDTLSGEAAFKLYDTYGFPLDLTADITRERGIAIDEAEFDEHMQAQRERARDAGKFDVDYSSVIQVETPTTFIGYEQLEEDGVTIDALYQDGNPADSLTEGMEGVVVLDRTPFYAEGGGQVGELGEIRTASGVFEVQDTKKSGQAIIHYGVVTMGDISTKQTAEAQVLSSIRAASAKNHSATHLLHAALREVLGDAVTQKGSLVSSEVLRFDFAYDKPVSAAEIMRVERLVNEQIQANTPARIEHMSIDEAMNQGAMALFGEKYGSDVRVLTMGTDRIVDGQRKPFSIELCGGLHVQRTGDIGVLKITSESGIAAGIRRVEAVTGMNAVKNIQQSEQQLSELASQLKVKRPEVAQRVRTMADKQRDLEKQLERLEQKIASAQAANLLDDVQTIAGTPVLISTLSGIDGKSIRTLMDDIKSKLPDSVIVLIGDKDDQLALAASVAKSVTAKVKAGDIIRHLAGELGGKGGGKPDYAQGGAPKSGNSAAVISALPAWIETQLS</sequence>
<comment type="caution">
    <text evidence="14">The sequence shown here is derived from an EMBL/GenBank/DDBJ whole genome shotgun (WGS) entry which is preliminary data.</text>
</comment>
<dbReference type="InterPro" id="IPR045864">
    <property type="entry name" value="aa-tRNA-synth_II/BPL/LPL"/>
</dbReference>
<keyword evidence="2 11" id="KW-0820">tRNA-binding</keyword>
<dbReference type="Gene3D" id="2.40.30.130">
    <property type="match status" value="1"/>
</dbReference>
<dbReference type="InterPro" id="IPR012947">
    <property type="entry name" value="tRNA_SAD"/>
</dbReference>
<dbReference type="PROSITE" id="PS50860">
    <property type="entry name" value="AA_TRNA_LIGASE_II_ALA"/>
    <property type="match status" value="1"/>
</dbReference>
<keyword evidence="10 11" id="KW-0030">Aminoacyl-tRNA synthetase</keyword>
<keyword evidence="6 11" id="KW-0862">Zinc</keyword>
<keyword evidence="8 11" id="KW-0694">RNA-binding</keyword>
<dbReference type="InterPro" id="IPR002318">
    <property type="entry name" value="Ala-tRNA-lgiase_IIc"/>
</dbReference>
<feature type="binding site" evidence="11">
    <location>
        <position position="572"/>
    </location>
    <ligand>
        <name>Zn(2+)</name>
        <dbReference type="ChEBI" id="CHEBI:29105"/>
    </ligand>
</feature>
<protein>
    <recommendedName>
        <fullName evidence="11">Alanine--tRNA ligase</fullName>
        <ecNumber evidence="11">6.1.1.7</ecNumber>
    </recommendedName>
    <alternativeName>
        <fullName evidence="11">Alanyl-tRNA synthetase</fullName>
        <shortName evidence="11">AlaRS</shortName>
    </alternativeName>
</protein>
<dbReference type="InterPro" id="IPR003156">
    <property type="entry name" value="DHHA1_dom"/>
</dbReference>
<evidence type="ECO:0000256" key="10">
    <source>
        <dbReference type="ARBA" id="ARBA00023146"/>
    </source>
</evidence>
<keyword evidence="12" id="KW-0175">Coiled coil</keyword>
<dbReference type="InterPro" id="IPR018165">
    <property type="entry name" value="Ala-tRNA-synth_IIc_core"/>
</dbReference>
<dbReference type="InterPro" id="IPR009000">
    <property type="entry name" value="Transl_B-barrel_sf"/>
</dbReference>
<dbReference type="HAMAP" id="MF_00036_B">
    <property type="entry name" value="Ala_tRNA_synth_B"/>
    <property type="match status" value="1"/>
</dbReference>
<dbReference type="Gene3D" id="3.30.980.10">
    <property type="entry name" value="Threonyl-trna Synthetase, Chain A, domain 2"/>
    <property type="match status" value="1"/>
</dbReference>
<evidence type="ECO:0000256" key="9">
    <source>
        <dbReference type="ARBA" id="ARBA00022917"/>
    </source>
</evidence>
<comment type="cofactor">
    <cofactor evidence="11">
        <name>Zn(2+)</name>
        <dbReference type="ChEBI" id="CHEBI:29105"/>
    </cofactor>
    <text evidence="11">Binds 1 zinc ion per subunit.</text>
</comment>
<dbReference type="SUPFAM" id="SSF55681">
    <property type="entry name" value="Class II aaRS and biotin synthetases"/>
    <property type="match status" value="1"/>
</dbReference>
<dbReference type="CDD" id="cd00673">
    <property type="entry name" value="AlaRS_core"/>
    <property type="match status" value="1"/>
</dbReference>
<dbReference type="InterPro" id="IPR018163">
    <property type="entry name" value="Thr/Ala-tRNA-synth_IIc_edit"/>
</dbReference>
<keyword evidence="5 11" id="KW-0547">Nucleotide-binding</keyword>
<evidence type="ECO:0000313" key="15">
    <source>
        <dbReference type="Proteomes" id="UP001414441"/>
    </source>
</evidence>
<dbReference type="SUPFAM" id="SSF50447">
    <property type="entry name" value="Translation proteins"/>
    <property type="match status" value="1"/>
</dbReference>
<evidence type="ECO:0000256" key="11">
    <source>
        <dbReference type="HAMAP-Rule" id="MF_00036"/>
    </source>
</evidence>
<keyword evidence="9 11" id="KW-0648">Protein biosynthesis</keyword>
<gene>
    <name evidence="11 14" type="primary">alaS</name>
    <name evidence="14" type="ORF">ABFV72_00965</name>
</gene>
<dbReference type="PRINTS" id="PR00980">
    <property type="entry name" value="TRNASYNTHALA"/>
</dbReference>
<organism evidence="14 15">
    <name type="scientific">Psychrobacter proteolyticus</name>
    <dbReference type="NCBI Taxonomy" id="147825"/>
    <lineage>
        <taxon>Bacteria</taxon>
        <taxon>Pseudomonadati</taxon>
        <taxon>Pseudomonadota</taxon>
        <taxon>Gammaproteobacteria</taxon>
        <taxon>Moraxellales</taxon>
        <taxon>Moraxellaceae</taxon>
        <taxon>Psychrobacter</taxon>
    </lineage>
</organism>
<evidence type="ECO:0000256" key="6">
    <source>
        <dbReference type="ARBA" id="ARBA00022833"/>
    </source>
</evidence>
<evidence type="ECO:0000256" key="1">
    <source>
        <dbReference type="ARBA" id="ARBA00008226"/>
    </source>
</evidence>
<feature type="binding site" evidence="11">
    <location>
        <position position="568"/>
    </location>
    <ligand>
        <name>Zn(2+)</name>
        <dbReference type="ChEBI" id="CHEBI:29105"/>
    </ligand>
</feature>
<dbReference type="InterPro" id="IPR023033">
    <property type="entry name" value="Ala_tRNA_ligase_euk/bac"/>
</dbReference>
<dbReference type="InterPro" id="IPR018162">
    <property type="entry name" value="Ala-tRNA-ligase_IIc_anticod-bd"/>
</dbReference>
<dbReference type="Pfam" id="PF07973">
    <property type="entry name" value="tRNA_SAD"/>
    <property type="match status" value="1"/>
</dbReference>
<feature type="domain" description="Alanyl-transfer RNA synthetases family profile" evidence="13">
    <location>
        <begin position="5"/>
        <end position="723"/>
    </location>
</feature>
<keyword evidence="7 11" id="KW-0067">ATP-binding</keyword>
<keyword evidence="11" id="KW-0963">Cytoplasm</keyword>
<comment type="subcellular location">
    <subcellularLocation>
        <location evidence="11">Cytoplasm</location>
    </subcellularLocation>
</comment>
<keyword evidence="3 11" id="KW-0436">Ligase</keyword>
<dbReference type="RefSeq" id="WP_347161892.1">
    <property type="nucleotide sequence ID" value="NZ_JBDLOB010000001.1"/>
</dbReference>
<accession>A0ABV0D1L8</accession>
<dbReference type="Gene3D" id="3.30.54.20">
    <property type="match status" value="1"/>
</dbReference>